<proteinExistence type="predicted"/>
<sequence length="187" mass="21122">MILFLGPQIIPLEPVKITCELSQDLSPSETISPSKRVTSNSSTSNKINKTEVNQESNQNSVKAYSYSSLKLGNKNLLVQFFDTIWSNNESCQACKTSPSDGQCPLWPSCNTRNRTNSMVDDESKKSNVKPICVQIKPEYLGDWGCEMLENQELELSWLGSFIRNNSDILRSEYDHCGIMYTYMHTSS</sequence>
<dbReference type="Proteomes" id="UP000277204">
    <property type="component" value="Unassembled WGS sequence"/>
</dbReference>
<keyword evidence="3" id="KW-1185">Reference proteome</keyword>
<evidence type="ECO:0000313" key="3">
    <source>
        <dbReference type="Proteomes" id="UP000277204"/>
    </source>
</evidence>
<evidence type="ECO:0000256" key="1">
    <source>
        <dbReference type="SAM" id="MobiDB-lite"/>
    </source>
</evidence>
<protein>
    <submittedName>
        <fullName evidence="2">Uncharacterized protein</fullName>
    </submittedName>
</protein>
<accession>A0A3P8APP7</accession>
<dbReference type="EMBL" id="UZAI01006056">
    <property type="protein sequence ID" value="VDO93523.1"/>
    <property type="molecule type" value="Genomic_DNA"/>
</dbReference>
<evidence type="ECO:0000313" key="2">
    <source>
        <dbReference type="EMBL" id="VDO93523.1"/>
    </source>
</evidence>
<name>A0A3P8APP7_9TREM</name>
<organism evidence="2 3">
    <name type="scientific">Schistosoma margrebowiei</name>
    <dbReference type="NCBI Taxonomy" id="48269"/>
    <lineage>
        <taxon>Eukaryota</taxon>
        <taxon>Metazoa</taxon>
        <taxon>Spiralia</taxon>
        <taxon>Lophotrochozoa</taxon>
        <taxon>Platyhelminthes</taxon>
        <taxon>Trematoda</taxon>
        <taxon>Digenea</taxon>
        <taxon>Strigeidida</taxon>
        <taxon>Schistosomatoidea</taxon>
        <taxon>Schistosomatidae</taxon>
        <taxon>Schistosoma</taxon>
    </lineage>
</organism>
<feature type="region of interest" description="Disordered" evidence="1">
    <location>
        <begin position="26"/>
        <end position="54"/>
    </location>
</feature>
<reference evidence="2 3" key="1">
    <citation type="submission" date="2018-11" db="EMBL/GenBank/DDBJ databases">
        <authorList>
            <consortium name="Pathogen Informatics"/>
        </authorList>
    </citation>
    <scope>NUCLEOTIDE SEQUENCE [LARGE SCALE GENOMIC DNA]</scope>
    <source>
        <strain evidence="2 3">Zambia</strain>
    </source>
</reference>
<feature type="compositionally biased region" description="Low complexity" evidence="1">
    <location>
        <begin position="38"/>
        <end position="47"/>
    </location>
</feature>
<feature type="compositionally biased region" description="Polar residues" evidence="1">
    <location>
        <begin position="26"/>
        <end position="37"/>
    </location>
</feature>
<gene>
    <name evidence="2" type="ORF">SMRZ_LOCUS11084</name>
</gene>
<dbReference type="AlphaFoldDB" id="A0A3P8APP7"/>